<protein>
    <submittedName>
        <fullName evidence="1">Capsid protein</fullName>
    </submittedName>
</protein>
<dbReference type="InterPro" id="IPR057000">
    <property type="entry name" value="Smaco_capsid"/>
</dbReference>
<proteinExistence type="predicted"/>
<name>A0A482JVR9_9VIRU</name>
<reference evidence="1" key="1">
    <citation type="submission" date="2018-06" db="EMBL/GenBank/DDBJ databases">
        <title>CRESS-DNA (Smacoviridae) genomes identified in human, pigs, wild boar, rats and goat.</title>
        <authorList>
            <person name="Ashworth J.L."/>
        </authorList>
    </citation>
    <scope>NUCLEOTIDE SEQUENCE</scope>
    <source>
        <strain evidence="1">17489x2_1545</strain>
    </source>
</reference>
<accession>A0A482JVR9</accession>
<organism evidence="1">
    <name type="scientific">Porcine associated porprismacovirus</name>
    <dbReference type="NCBI Taxonomy" id="2496634"/>
    <lineage>
        <taxon>Viruses</taxon>
        <taxon>Monodnaviria</taxon>
        <taxon>Shotokuvirae</taxon>
        <taxon>Cressdnaviricota</taxon>
        <taxon>Arfiviricetes</taxon>
        <taxon>Cremevirales</taxon>
        <taxon>Smacoviridae</taxon>
        <taxon>Porprismacovirus</taxon>
    </lineage>
</organism>
<dbReference type="Pfam" id="PF23784">
    <property type="entry name" value="Smaco_capsid"/>
    <property type="match status" value="1"/>
</dbReference>
<evidence type="ECO:0000313" key="1">
    <source>
        <dbReference type="EMBL" id="QBP37120.1"/>
    </source>
</evidence>
<dbReference type="EMBL" id="MH500321">
    <property type="protein sequence ID" value="QBP37120.1"/>
    <property type="molecule type" value="Genomic_DNA"/>
</dbReference>
<sequence>MVKASVMEIYDLQTSVGKGTVLKVHTPTGNNIKRHLFGHFLQYKRYKYLGAKVSLVPASTLPADPLQLSYEAGDQNIDPRDMVNPILWKHYHGETMTTDVLHVQDQLDYSQKDMVDPYVAGYSVGEANYGQFGTSGVPIDKVYPRALMDTSFRKAGVQTGFSTYVKPFVYNVTSNIQLAPGLTGTDKVFRADRFMGLNNPNPTSQQTINPISINGNYLTGPFESGYKSDAKNSLTDNVEKKYRLSFQTSNLVPLGWQDTLSRDINNTTGGISTGAVVGSDISAMGDFGIGPNLPDIPMLYILMPPAYKTEFYFRMIIKHYFAFKGFRSCIGVQAFPSASITATVPVPAGFYDSTLSASAKEVSDMAADLEQGGTDTVTVENGELIEMADGAGGEE</sequence>
<gene>
    <name evidence="1" type="primary">CP</name>
</gene>